<name>A9NQZ1_PICSI</name>
<dbReference type="AlphaFoldDB" id="A9NQZ1"/>
<proteinExistence type="evidence at transcript level"/>
<evidence type="ECO:0000313" key="1">
    <source>
        <dbReference type="EMBL" id="ABK23052.1"/>
    </source>
</evidence>
<sequence>MPTRKWTSMLFCLFGRPSRLTHWKCSSTGRPRTPIISAHGMAFAAHNTQEESWPSTSRPRRQGWPSTVVAIEMWNTEQD</sequence>
<reference evidence="1" key="1">
    <citation type="journal article" date="2008" name="BMC Genomics">
        <title>A conifer genomics resource of 200,000 spruce (Picea spp.) ESTs and 6,464 high-quality, sequence-finished full-length cDNAs for Sitka spruce (Picea sitchensis).</title>
        <authorList>
            <person name="Ralph S.G."/>
            <person name="Chun H.J."/>
            <person name="Kolosova N."/>
            <person name="Cooper D."/>
            <person name="Oddy C."/>
            <person name="Ritland C.E."/>
            <person name="Kirkpatrick R."/>
            <person name="Moore R."/>
            <person name="Barber S."/>
            <person name="Holt R.A."/>
            <person name="Jones S.J."/>
            <person name="Marra M.A."/>
            <person name="Douglas C.J."/>
            <person name="Ritland K."/>
            <person name="Bohlmann J."/>
        </authorList>
    </citation>
    <scope>NUCLEOTIDE SEQUENCE</scope>
    <source>
        <tissue evidence="1">Bark</tissue>
    </source>
</reference>
<protein>
    <submittedName>
        <fullName evidence="1">Uncharacterized protein</fullName>
    </submittedName>
</protein>
<organism evidence="1">
    <name type="scientific">Picea sitchensis</name>
    <name type="common">Sitka spruce</name>
    <name type="synonym">Pinus sitchensis</name>
    <dbReference type="NCBI Taxonomy" id="3332"/>
    <lineage>
        <taxon>Eukaryota</taxon>
        <taxon>Viridiplantae</taxon>
        <taxon>Streptophyta</taxon>
        <taxon>Embryophyta</taxon>
        <taxon>Tracheophyta</taxon>
        <taxon>Spermatophyta</taxon>
        <taxon>Pinopsida</taxon>
        <taxon>Pinidae</taxon>
        <taxon>Conifers I</taxon>
        <taxon>Pinales</taxon>
        <taxon>Pinaceae</taxon>
        <taxon>Picea</taxon>
    </lineage>
</organism>
<dbReference type="EMBL" id="EF083717">
    <property type="protein sequence ID" value="ABK23052.1"/>
    <property type="molecule type" value="mRNA"/>
</dbReference>
<accession>A9NQZ1</accession>